<dbReference type="PANTHER" id="PTHR10642:SF26">
    <property type="entry name" value="RIBONUCLEASE H1"/>
    <property type="match status" value="1"/>
</dbReference>
<accession>A0A085NS24</accession>
<dbReference type="Proteomes" id="UP000030758">
    <property type="component" value="Unassembled WGS sequence"/>
</dbReference>
<evidence type="ECO:0000313" key="12">
    <source>
        <dbReference type="EMBL" id="KFD72270.1"/>
    </source>
</evidence>
<dbReference type="SUPFAM" id="SSF55658">
    <property type="entry name" value="L9 N-domain-like"/>
    <property type="match status" value="1"/>
</dbReference>
<dbReference type="PROSITE" id="PS50879">
    <property type="entry name" value="RNASE_H_1"/>
    <property type="match status" value="1"/>
</dbReference>
<keyword evidence="5" id="KW-0540">Nuclease</keyword>
<dbReference type="EC" id="3.1.26.4" evidence="4"/>
<evidence type="ECO:0000256" key="1">
    <source>
        <dbReference type="ARBA" id="ARBA00000077"/>
    </source>
</evidence>
<protein>
    <recommendedName>
        <fullName evidence="4">ribonuclease H</fullName>
        <ecNumber evidence="4">3.1.26.4</ecNumber>
    </recommendedName>
</protein>
<dbReference type="InterPro" id="IPR050092">
    <property type="entry name" value="RNase_H"/>
</dbReference>
<keyword evidence="6" id="KW-0479">Metal-binding</keyword>
<keyword evidence="8" id="KW-0378">Hydrolase</keyword>
<dbReference type="CDD" id="cd09280">
    <property type="entry name" value="RNase_HI_eukaryote_like"/>
    <property type="match status" value="1"/>
</dbReference>
<dbReference type="InterPro" id="IPR012337">
    <property type="entry name" value="RNaseH-like_sf"/>
</dbReference>
<comment type="catalytic activity">
    <reaction evidence="1">
        <text>Endonucleolytic cleavage to 5'-phosphomonoester.</text>
        <dbReference type="EC" id="3.1.26.4"/>
    </reaction>
</comment>
<evidence type="ECO:0000256" key="10">
    <source>
        <dbReference type="SAM" id="MobiDB-lite"/>
    </source>
</evidence>
<dbReference type="EMBL" id="KL367478">
    <property type="protein sequence ID" value="KFD72270.1"/>
    <property type="molecule type" value="Genomic_DNA"/>
</dbReference>
<evidence type="ECO:0000256" key="6">
    <source>
        <dbReference type="ARBA" id="ARBA00022723"/>
    </source>
</evidence>
<dbReference type="AlphaFoldDB" id="A0A085NS24"/>
<evidence type="ECO:0000256" key="9">
    <source>
        <dbReference type="ARBA" id="ARBA00022842"/>
    </source>
</evidence>
<dbReference type="InterPro" id="IPR036397">
    <property type="entry name" value="RNaseH_sf"/>
</dbReference>
<evidence type="ECO:0000256" key="3">
    <source>
        <dbReference type="ARBA" id="ARBA00005300"/>
    </source>
</evidence>
<keyword evidence="9" id="KW-0460">Magnesium</keyword>
<proteinExistence type="inferred from homology"/>
<keyword evidence="7" id="KW-0255">Endonuclease</keyword>
<dbReference type="InterPro" id="IPR009027">
    <property type="entry name" value="Ribosomal_bL9/RNase_H1_N"/>
</dbReference>
<reference evidence="12" key="1">
    <citation type="journal article" date="2014" name="Nat. Genet.">
        <title>Genome and transcriptome of the porcine whipworm Trichuris suis.</title>
        <authorList>
            <person name="Jex A.R."/>
            <person name="Nejsum P."/>
            <person name="Schwarz E.M."/>
            <person name="Hu L."/>
            <person name="Young N.D."/>
            <person name="Hall R.S."/>
            <person name="Korhonen P.K."/>
            <person name="Liao S."/>
            <person name="Thamsborg S."/>
            <person name="Xia J."/>
            <person name="Xu P."/>
            <person name="Wang S."/>
            <person name="Scheerlinck J.P."/>
            <person name="Hofmann A."/>
            <person name="Sternberg P.W."/>
            <person name="Wang J."/>
            <person name="Gasser R.B."/>
        </authorList>
    </citation>
    <scope>NUCLEOTIDE SEQUENCE [LARGE SCALE GENOMIC DNA]</scope>
    <source>
        <strain evidence="12">DCEP-RM93F</strain>
    </source>
</reference>
<dbReference type="SUPFAM" id="SSF53098">
    <property type="entry name" value="Ribonuclease H-like"/>
    <property type="match status" value="1"/>
</dbReference>
<feature type="domain" description="RNase H type-1" evidence="11">
    <location>
        <begin position="257"/>
        <end position="403"/>
    </location>
</feature>
<dbReference type="GO" id="GO:0004523">
    <property type="term" value="F:RNA-DNA hybrid ribonuclease activity"/>
    <property type="evidence" value="ECO:0007669"/>
    <property type="project" value="UniProtKB-EC"/>
</dbReference>
<name>A0A085NS24_9BILA</name>
<dbReference type="PANTHER" id="PTHR10642">
    <property type="entry name" value="RIBONUCLEASE H1"/>
    <property type="match status" value="1"/>
</dbReference>
<dbReference type="GO" id="GO:0046872">
    <property type="term" value="F:metal ion binding"/>
    <property type="evidence" value="ECO:0007669"/>
    <property type="project" value="UniProtKB-KW"/>
</dbReference>
<dbReference type="InterPro" id="IPR011320">
    <property type="entry name" value="RNase_H1_N"/>
</dbReference>
<evidence type="ECO:0000256" key="5">
    <source>
        <dbReference type="ARBA" id="ARBA00022722"/>
    </source>
</evidence>
<dbReference type="Pfam" id="PF01693">
    <property type="entry name" value="Cauli_VI"/>
    <property type="match status" value="1"/>
</dbReference>
<gene>
    <name evidence="12" type="ORF">M514_01315</name>
</gene>
<evidence type="ECO:0000256" key="7">
    <source>
        <dbReference type="ARBA" id="ARBA00022759"/>
    </source>
</evidence>
<dbReference type="GO" id="GO:0043137">
    <property type="term" value="P:DNA replication, removal of RNA primer"/>
    <property type="evidence" value="ECO:0007669"/>
    <property type="project" value="TreeGrafter"/>
</dbReference>
<evidence type="ECO:0000259" key="11">
    <source>
        <dbReference type="PROSITE" id="PS50879"/>
    </source>
</evidence>
<evidence type="ECO:0000256" key="4">
    <source>
        <dbReference type="ARBA" id="ARBA00012180"/>
    </source>
</evidence>
<dbReference type="Gene3D" id="3.30.420.10">
    <property type="entry name" value="Ribonuclease H-like superfamily/Ribonuclease H"/>
    <property type="match status" value="1"/>
</dbReference>
<dbReference type="Pfam" id="PF00075">
    <property type="entry name" value="RNase_H"/>
    <property type="match status" value="1"/>
</dbReference>
<dbReference type="InterPro" id="IPR002156">
    <property type="entry name" value="RNaseH_domain"/>
</dbReference>
<dbReference type="InterPro" id="IPR037056">
    <property type="entry name" value="RNase_H1_N_sf"/>
</dbReference>
<comment type="similarity">
    <text evidence="3">Belongs to the RNase H family.</text>
</comment>
<feature type="compositionally biased region" description="Polar residues" evidence="10">
    <location>
        <begin position="166"/>
        <end position="181"/>
    </location>
</feature>
<dbReference type="GO" id="GO:0003676">
    <property type="term" value="F:nucleic acid binding"/>
    <property type="evidence" value="ECO:0007669"/>
    <property type="project" value="InterPro"/>
</dbReference>
<dbReference type="FunFam" id="3.40.970.10:FF:000001">
    <property type="entry name" value="Ribonuclease H1"/>
    <property type="match status" value="1"/>
</dbReference>
<evidence type="ECO:0000256" key="8">
    <source>
        <dbReference type="ARBA" id="ARBA00022801"/>
    </source>
</evidence>
<feature type="region of interest" description="Disordered" evidence="10">
    <location>
        <begin position="166"/>
        <end position="196"/>
    </location>
</feature>
<dbReference type="Gene3D" id="3.40.970.10">
    <property type="entry name" value="Ribonuclease H1, N-terminal domain"/>
    <property type="match status" value="1"/>
</dbReference>
<sequence length="442" mass="48875">MFCLCAAFPKANVSNSKMVNKCVRFECTDCLKVCDVSRLLGVKLFRCAPFCMQRLANGISSAVARYLRHRIMAGFYAVRRGRRIGIFNTWDECRVHVHQFSGAEFKKFKTLAEAQNFLTAKPLTDRFPNVIPSVPPASTKTGGLARIRALLAKARAQGAFPTGIQSAQPLTAGTQNGNIPSTEAAPPADVPPVPSVGVKRKYTKRAVRKSTSSVKVKKRKRKVGAKALRSISGLGTKRRGSYRRIRKRRSESSYVCKEGYTVCYTDGACVANGRRKAKAGFGVYWGANDPRNVSERLAGLQTNNRAEIEACCRAIEQAKLSGIQKLEIRTDSRYVINCVTKWIHQWRRNNWTSAHGHPVKNKADLTRLAALSESISVNWVHVAGHAGITGNEEADRLAREGISKQVAYHPDVEQNFPCLLCNNVARARTPIRLVARIVACCT</sequence>
<organism evidence="12">
    <name type="scientific">Trichuris suis</name>
    <name type="common">pig whipworm</name>
    <dbReference type="NCBI Taxonomy" id="68888"/>
    <lineage>
        <taxon>Eukaryota</taxon>
        <taxon>Metazoa</taxon>
        <taxon>Ecdysozoa</taxon>
        <taxon>Nematoda</taxon>
        <taxon>Enoplea</taxon>
        <taxon>Dorylaimia</taxon>
        <taxon>Trichinellida</taxon>
        <taxon>Trichuridae</taxon>
        <taxon>Trichuris</taxon>
    </lineage>
</organism>
<dbReference type="FunFam" id="3.30.420.10:FF:000115">
    <property type="entry name" value="Ribonuclease H"/>
    <property type="match status" value="1"/>
</dbReference>
<evidence type="ECO:0000256" key="2">
    <source>
        <dbReference type="ARBA" id="ARBA00001946"/>
    </source>
</evidence>
<comment type="cofactor">
    <cofactor evidence="2">
        <name>Mg(2+)</name>
        <dbReference type="ChEBI" id="CHEBI:18420"/>
    </cofactor>
</comment>